<sequence length="347" mass="39708">MADNLQLIEQYIKDKAPDTELDIVLCMAEVKAKYNAVQNDTAKYFGISERTLKNYKAKYKAEFEARLEESMAEEVNELAGINPNQFVSEEQTDKFFRVMYEKAVSPQGTARDRELYMEATGLYGRDYFHLQSVKANTLRWFIKQNLGKIGQYMDTKELGIMLQSSPYLYSGDKESAGNTERFIDKSLQDESFKLELMMAGLAFYSLYNGTQHPDLELMQTVVKLDRLEQNIKEPMNMDEVKDFAKGEDIVKDAPKAKDVDKTKIEALLQELDGLTSSIPKANDVKASDYSEATNKIKNIVRTPKLPEIEAVEAKVTEHYEELQVLLTAEEKARAWMRQTTNKTKGDM</sequence>
<accession>A0A437K4Q2</accession>
<dbReference type="EMBL" id="RZTZ01000016">
    <property type="protein sequence ID" value="RVT57634.1"/>
    <property type="molecule type" value="Genomic_DNA"/>
</dbReference>
<evidence type="ECO:0000313" key="2">
    <source>
        <dbReference type="Proteomes" id="UP000288024"/>
    </source>
</evidence>
<gene>
    <name evidence="1" type="ORF">EM808_24505</name>
</gene>
<protein>
    <submittedName>
        <fullName evidence="1">Uncharacterized protein</fullName>
    </submittedName>
</protein>
<comment type="caution">
    <text evidence="1">The sequence shown here is derived from an EMBL/GenBank/DDBJ whole genome shotgun (WGS) entry which is preliminary data.</text>
</comment>
<dbReference type="RefSeq" id="WP_127741797.1">
    <property type="nucleotide sequence ID" value="NZ_RZTZ01000016.1"/>
</dbReference>
<name>A0A437K4Q2_9BACI</name>
<dbReference type="Proteomes" id="UP000288024">
    <property type="component" value="Unassembled WGS sequence"/>
</dbReference>
<reference evidence="1 2" key="1">
    <citation type="submission" date="2019-01" db="EMBL/GenBank/DDBJ databases">
        <title>Bacillus sp. M5HDSG1-1, whole genome shotgun sequence.</title>
        <authorList>
            <person name="Tuo L."/>
        </authorList>
    </citation>
    <scope>NUCLEOTIDE SEQUENCE [LARGE SCALE GENOMIC DNA]</scope>
    <source>
        <strain evidence="1 2">M5HDSG1-1</strain>
    </source>
</reference>
<dbReference type="AlphaFoldDB" id="A0A437K4Q2"/>
<evidence type="ECO:0000313" key="1">
    <source>
        <dbReference type="EMBL" id="RVT57634.1"/>
    </source>
</evidence>
<organism evidence="1 2">
    <name type="scientific">Niallia taxi</name>
    <dbReference type="NCBI Taxonomy" id="2499688"/>
    <lineage>
        <taxon>Bacteria</taxon>
        <taxon>Bacillati</taxon>
        <taxon>Bacillota</taxon>
        <taxon>Bacilli</taxon>
        <taxon>Bacillales</taxon>
        <taxon>Bacillaceae</taxon>
        <taxon>Niallia</taxon>
    </lineage>
</organism>
<proteinExistence type="predicted"/>
<keyword evidence="2" id="KW-1185">Reference proteome</keyword>